<dbReference type="InterPro" id="IPR010031">
    <property type="entry name" value="FAD_lactone_oxidase-like"/>
</dbReference>
<dbReference type="EMBL" id="CAJOBC010082224">
    <property type="protein sequence ID" value="CAF4282868.1"/>
    <property type="molecule type" value="Genomic_DNA"/>
</dbReference>
<dbReference type="InterPro" id="IPR036318">
    <property type="entry name" value="FAD-bd_PCMH-like_sf"/>
</dbReference>
<dbReference type="GO" id="GO:0016899">
    <property type="term" value="F:oxidoreductase activity, acting on the CH-OH group of donors, oxygen as acceptor"/>
    <property type="evidence" value="ECO:0007669"/>
    <property type="project" value="InterPro"/>
</dbReference>
<dbReference type="GO" id="GO:0071949">
    <property type="term" value="F:FAD binding"/>
    <property type="evidence" value="ECO:0007669"/>
    <property type="project" value="InterPro"/>
</dbReference>
<keyword evidence="7" id="KW-1185">Reference proteome</keyword>
<dbReference type="Pfam" id="PF01565">
    <property type="entry name" value="FAD_binding_4"/>
    <property type="match status" value="1"/>
</dbReference>
<dbReference type="OrthoDB" id="9996251at2759"/>
<dbReference type="EMBL" id="CAJNOQ010016819">
    <property type="protein sequence ID" value="CAF1388064.1"/>
    <property type="molecule type" value="Genomic_DNA"/>
</dbReference>
<sequence length="260" mass="28954">MVLKILLLVVVTWYRIQITQSMFIPSTIASNTTSNKTGRKFGGSGQYPIQGGYISPSPDMIDDVVYGVSVGGGRYSQGGQTALTDGIHIDLRQFNQILGFEKKKKEIRVETGCRWSKIIEFIDKYDLSVMVMQSYADFTVGGALSVNVHGRYIGYGSISRTVKELKLLLANGDLVTATPDNGSSEIFFGTIGGYGGLGVVVEVTLQLTDNCKLERVSRVMQLRKYEEYFEKEIRRNHLVQLHNANIQLLSHATSMWQKIP</sequence>
<reference evidence="4" key="1">
    <citation type="submission" date="2021-02" db="EMBL/GenBank/DDBJ databases">
        <authorList>
            <person name="Nowell W R."/>
        </authorList>
    </citation>
    <scope>NUCLEOTIDE SEQUENCE</scope>
</reference>
<gene>
    <name evidence="4" type="ORF">GPM918_LOCUS32660</name>
    <name evidence="3" type="ORF">OVA965_LOCUS26887</name>
    <name evidence="6" type="ORF">SRO942_LOCUS33331</name>
    <name evidence="5" type="ORF">TMI583_LOCUS27633</name>
</gene>
<proteinExistence type="predicted"/>
<name>A0A815K4V6_9BILA</name>
<protein>
    <recommendedName>
        <fullName evidence="2">FAD-binding PCMH-type domain-containing protein</fullName>
    </recommendedName>
</protein>
<dbReference type="Proteomes" id="UP000682733">
    <property type="component" value="Unassembled WGS sequence"/>
</dbReference>
<keyword evidence="1" id="KW-0732">Signal</keyword>
<dbReference type="AlphaFoldDB" id="A0A815K4V6"/>
<dbReference type="PANTHER" id="PTHR43762">
    <property type="entry name" value="L-GULONOLACTONE OXIDASE"/>
    <property type="match status" value="1"/>
</dbReference>
<evidence type="ECO:0000313" key="5">
    <source>
        <dbReference type="EMBL" id="CAF4070911.1"/>
    </source>
</evidence>
<dbReference type="Proteomes" id="UP000663829">
    <property type="component" value="Unassembled WGS sequence"/>
</dbReference>
<dbReference type="PANTHER" id="PTHR43762:SF1">
    <property type="entry name" value="D-ARABINONO-1,4-LACTONE OXIDASE"/>
    <property type="match status" value="1"/>
</dbReference>
<dbReference type="Gene3D" id="3.30.465.10">
    <property type="match status" value="1"/>
</dbReference>
<evidence type="ECO:0000313" key="7">
    <source>
        <dbReference type="Proteomes" id="UP000663829"/>
    </source>
</evidence>
<dbReference type="EMBL" id="CAJNOK010017472">
    <property type="protein sequence ID" value="CAF1264533.1"/>
    <property type="molecule type" value="Genomic_DNA"/>
</dbReference>
<evidence type="ECO:0000259" key="2">
    <source>
        <dbReference type="PROSITE" id="PS51387"/>
    </source>
</evidence>
<feature type="chain" id="PRO_5035607261" description="FAD-binding PCMH-type domain-containing protein" evidence="1">
    <location>
        <begin position="22"/>
        <end position="260"/>
    </location>
</feature>
<dbReference type="SUPFAM" id="SSF56176">
    <property type="entry name" value="FAD-binding/transporter-associated domain-like"/>
    <property type="match status" value="1"/>
</dbReference>
<evidence type="ECO:0000256" key="1">
    <source>
        <dbReference type="SAM" id="SignalP"/>
    </source>
</evidence>
<feature type="signal peptide" evidence="1">
    <location>
        <begin position="1"/>
        <end position="21"/>
    </location>
</feature>
<dbReference type="InterPro" id="IPR016169">
    <property type="entry name" value="FAD-bd_PCMH_sub2"/>
</dbReference>
<feature type="domain" description="FAD-binding PCMH-type" evidence="2">
    <location>
        <begin position="41"/>
        <end position="210"/>
    </location>
</feature>
<comment type="caution">
    <text evidence="4">The sequence shown here is derived from an EMBL/GenBank/DDBJ whole genome shotgun (WGS) entry which is preliminary data.</text>
</comment>
<evidence type="ECO:0000313" key="3">
    <source>
        <dbReference type="EMBL" id="CAF1264533.1"/>
    </source>
</evidence>
<dbReference type="EMBL" id="CAJOBA010039032">
    <property type="protein sequence ID" value="CAF4070911.1"/>
    <property type="molecule type" value="Genomic_DNA"/>
</dbReference>
<dbReference type="Proteomes" id="UP000677228">
    <property type="component" value="Unassembled WGS sequence"/>
</dbReference>
<dbReference type="Proteomes" id="UP000681722">
    <property type="component" value="Unassembled WGS sequence"/>
</dbReference>
<evidence type="ECO:0000313" key="4">
    <source>
        <dbReference type="EMBL" id="CAF1388064.1"/>
    </source>
</evidence>
<dbReference type="PROSITE" id="PS51387">
    <property type="entry name" value="FAD_PCMH"/>
    <property type="match status" value="1"/>
</dbReference>
<dbReference type="InterPro" id="IPR006094">
    <property type="entry name" value="Oxid_FAD_bind_N"/>
</dbReference>
<evidence type="ECO:0000313" key="6">
    <source>
        <dbReference type="EMBL" id="CAF4282868.1"/>
    </source>
</evidence>
<dbReference type="InterPro" id="IPR016166">
    <property type="entry name" value="FAD-bd_PCMH"/>
</dbReference>
<accession>A0A815K4V6</accession>
<organism evidence="4 7">
    <name type="scientific">Didymodactylos carnosus</name>
    <dbReference type="NCBI Taxonomy" id="1234261"/>
    <lineage>
        <taxon>Eukaryota</taxon>
        <taxon>Metazoa</taxon>
        <taxon>Spiralia</taxon>
        <taxon>Gnathifera</taxon>
        <taxon>Rotifera</taxon>
        <taxon>Eurotatoria</taxon>
        <taxon>Bdelloidea</taxon>
        <taxon>Philodinida</taxon>
        <taxon>Philodinidae</taxon>
        <taxon>Didymodactylos</taxon>
    </lineage>
</organism>